<feature type="compositionally biased region" description="Basic and acidic residues" evidence="1">
    <location>
        <begin position="175"/>
        <end position="184"/>
    </location>
</feature>
<evidence type="ECO:0000256" key="1">
    <source>
        <dbReference type="SAM" id="MobiDB-lite"/>
    </source>
</evidence>
<accession>A0A9J7BUM6</accession>
<evidence type="ECO:0000313" key="3">
    <source>
        <dbReference type="EMBL" id="UWZ86580.1"/>
    </source>
</evidence>
<evidence type="ECO:0000313" key="4">
    <source>
        <dbReference type="Proteomes" id="UP001059380"/>
    </source>
</evidence>
<feature type="transmembrane region" description="Helical" evidence="2">
    <location>
        <begin position="6"/>
        <end position="33"/>
    </location>
</feature>
<sequence>MDMQHLDTILIVMVAIFGVSVLLHIGVLAGLAIGMSKAVKQAREYGQEMEEKVLPVLASTAEVLQQTKSLIVRLEPKLEAAATDLSDITRMAREETSRLTTSADEIAERFRQQAERVAQMTDTALNGVERASHFLNSAVNAPARQASGILAAAKAVISSLRQPTSPRPSQPTDEDYQRERQQYV</sequence>
<keyword evidence="2" id="KW-0812">Transmembrane</keyword>
<reference evidence="3" key="1">
    <citation type="submission" date="2021-04" db="EMBL/GenBank/DDBJ databases">
        <title>Phylogenetic analysis of Acidobacteriaceae.</title>
        <authorList>
            <person name="Qiu L."/>
            <person name="Zhang Q."/>
        </authorList>
    </citation>
    <scope>NUCLEOTIDE SEQUENCE</scope>
    <source>
        <strain evidence="3">DSM 25168</strain>
    </source>
</reference>
<keyword evidence="2" id="KW-0472">Membrane</keyword>
<dbReference type="EMBL" id="CP093313">
    <property type="protein sequence ID" value="UWZ86580.1"/>
    <property type="molecule type" value="Genomic_DNA"/>
</dbReference>
<gene>
    <name evidence="3" type="ORF">MOP44_11690</name>
</gene>
<dbReference type="AlphaFoldDB" id="A0A9J7BUM6"/>
<feature type="region of interest" description="Disordered" evidence="1">
    <location>
        <begin position="159"/>
        <end position="184"/>
    </location>
</feature>
<dbReference type="Proteomes" id="UP001059380">
    <property type="component" value="Chromosome"/>
</dbReference>
<organism evidence="3 4">
    <name type="scientific">Occallatibacter riparius</name>
    <dbReference type="NCBI Taxonomy" id="1002689"/>
    <lineage>
        <taxon>Bacteria</taxon>
        <taxon>Pseudomonadati</taxon>
        <taxon>Acidobacteriota</taxon>
        <taxon>Terriglobia</taxon>
        <taxon>Terriglobales</taxon>
        <taxon>Acidobacteriaceae</taxon>
        <taxon>Occallatibacter</taxon>
    </lineage>
</organism>
<protein>
    <recommendedName>
        <fullName evidence="5">DUF948 domain-containing protein</fullName>
    </recommendedName>
</protein>
<name>A0A9J7BUM6_9BACT</name>
<evidence type="ECO:0008006" key="5">
    <source>
        <dbReference type="Google" id="ProtNLM"/>
    </source>
</evidence>
<dbReference type="RefSeq" id="WP_260796218.1">
    <property type="nucleotide sequence ID" value="NZ_CP093313.1"/>
</dbReference>
<dbReference type="KEGG" id="orp:MOP44_11690"/>
<keyword evidence="2" id="KW-1133">Transmembrane helix</keyword>
<keyword evidence="4" id="KW-1185">Reference proteome</keyword>
<proteinExistence type="predicted"/>
<evidence type="ECO:0000256" key="2">
    <source>
        <dbReference type="SAM" id="Phobius"/>
    </source>
</evidence>